<dbReference type="RefSeq" id="WP_035420114.1">
    <property type="nucleotide sequence ID" value="NZ_JAFBCV010000013.1"/>
</dbReference>
<keyword evidence="4" id="KW-1185">Reference proteome</keyword>
<gene>
    <name evidence="3" type="ORF">JOC54_003599</name>
</gene>
<proteinExistence type="predicted"/>
<sequence length="135" mass="15224">MRKMVQILLPLFLILAVIGILSNISGFFSVIGITVTIGLLFYLGYRFYLSKRYRVPMFSKTKNGPSRAQMKKAQRTSTAKSAPKSKTQNFPKNKRQSELNQRGLKKVPKRRSAPHLKVIEGKGGKPTTKTNKKKA</sequence>
<reference evidence="3" key="1">
    <citation type="submission" date="2021-01" db="EMBL/GenBank/DDBJ databases">
        <title>Genomic Encyclopedia of Type Strains, Phase IV (KMG-IV): sequencing the most valuable type-strain genomes for metagenomic binning, comparative biology and taxonomic classification.</title>
        <authorList>
            <person name="Goeker M."/>
        </authorList>
    </citation>
    <scope>NUCLEOTIDE SEQUENCE</scope>
    <source>
        <strain evidence="3">DSM 21943</strain>
    </source>
</reference>
<organism evidence="3 4">
    <name type="scientific">Shouchella xiaoxiensis</name>
    <dbReference type="NCBI Taxonomy" id="766895"/>
    <lineage>
        <taxon>Bacteria</taxon>
        <taxon>Bacillati</taxon>
        <taxon>Bacillota</taxon>
        <taxon>Bacilli</taxon>
        <taxon>Bacillales</taxon>
        <taxon>Bacillaceae</taxon>
        <taxon>Shouchella</taxon>
    </lineage>
</organism>
<dbReference type="Proteomes" id="UP001179280">
    <property type="component" value="Unassembled WGS sequence"/>
</dbReference>
<name>A0ABS2SXQ8_9BACI</name>
<feature type="transmembrane region" description="Helical" evidence="2">
    <location>
        <begin position="30"/>
        <end position="49"/>
    </location>
</feature>
<keyword evidence="2" id="KW-1133">Transmembrane helix</keyword>
<accession>A0ABS2SXQ8</accession>
<keyword evidence="2" id="KW-0812">Transmembrane</keyword>
<comment type="caution">
    <text evidence="3">The sequence shown here is derived from an EMBL/GenBank/DDBJ whole genome shotgun (WGS) entry which is preliminary data.</text>
</comment>
<feature type="compositionally biased region" description="Polar residues" evidence="1">
    <location>
        <begin position="75"/>
        <end position="91"/>
    </location>
</feature>
<evidence type="ECO:0000313" key="3">
    <source>
        <dbReference type="EMBL" id="MBM7840318.1"/>
    </source>
</evidence>
<keyword evidence="2" id="KW-0472">Membrane</keyword>
<evidence type="ECO:0000256" key="1">
    <source>
        <dbReference type="SAM" id="MobiDB-lite"/>
    </source>
</evidence>
<evidence type="ECO:0000313" key="4">
    <source>
        <dbReference type="Proteomes" id="UP001179280"/>
    </source>
</evidence>
<feature type="region of interest" description="Disordered" evidence="1">
    <location>
        <begin position="58"/>
        <end position="135"/>
    </location>
</feature>
<feature type="transmembrane region" description="Helical" evidence="2">
    <location>
        <begin position="7"/>
        <end position="24"/>
    </location>
</feature>
<evidence type="ECO:0000256" key="2">
    <source>
        <dbReference type="SAM" id="Phobius"/>
    </source>
</evidence>
<protein>
    <submittedName>
        <fullName evidence="3">Uncharacterized protein</fullName>
    </submittedName>
</protein>
<dbReference type="EMBL" id="JAFBCV010000013">
    <property type="protein sequence ID" value="MBM7840318.1"/>
    <property type="molecule type" value="Genomic_DNA"/>
</dbReference>
<feature type="compositionally biased region" description="Basic residues" evidence="1">
    <location>
        <begin position="103"/>
        <end position="114"/>
    </location>
</feature>